<keyword evidence="3" id="KW-1185">Reference proteome</keyword>
<keyword evidence="1" id="KW-0812">Transmembrane</keyword>
<evidence type="ECO:0000313" key="2">
    <source>
        <dbReference type="EMBL" id="OBZ91244.1"/>
    </source>
</evidence>
<dbReference type="AlphaFoldDB" id="A0A1C7NUS1"/>
<name>A0A1C7NUS1_9FUNG</name>
<feature type="transmembrane region" description="Helical" evidence="1">
    <location>
        <begin position="133"/>
        <end position="151"/>
    </location>
</feature>
<protein>
    <submittedName>
        <fullName evidence="2">Uncharacterized protein</fullName>
    </submittedName>
</protein>
<gene>
    <name evidence="2" type="ORF">A0J61_00716</name>
</gene>
<keyword evidence="1" id="KW-0472">Membrane</keyword>
<accession>A0A1C7NUS1</accession>
<dbReference type="EMBL" id="LUGH01000017">
    <property type="protein sequence ID" value="OBZ91244.1"/>
    <property type="molecule type" value="Genomic_DNA"/>
</dbReference>
<organism evidence="2 3">
    <name type="scientific">Choanephora cucurbitarum</name>
    <dbReference type="NCBI Taxonomy" id="101091"/>
    <lineage>
        <taxon>Eukaryota</taxon>
        <taxon>Fungi</taxon>
        <taxon>Fungi incertae sedis</taxon>
        <taxon>Mucoromycota</taxon>
        <taxon>Mucoromycotina</taxon>
        <taxon>Mucoromycetes</taxon>
        <taxon>Mucorales</taxon>
        <taxon>Mucorineae</taxon>
        <taxon>Choanephoraceae</taxon>
        <taxon>Choanephoroideae</taxon>
        <taxon>Choanephora</taxon>
    </lineage>
</organism>
<comment type="caution">
    <text evidence="2">The sequence shown here is derived from an EMBL/GenBank/DDBJ whole genome shotgun (WGS) entry which is preliminary data.</text>
</comment>
<keyword evidence="1" id="KW-1133">Transmembrane helix</keyword>
<evidence type="ECO:0000256" key="1">
    <source>
        <dbReference type="SAM" id="Phobius"/>
    </source>
</evidence>
<proteinExistence type="predicted"/>
<evidence type="ECO:0000313" key="3">
    <source>
        <dbReference type="Proteomes" id="UP000093000"/>
    </source>
</evidence>
<dbReference type="Proteomes" id="UP000093000">
    <property type="component" value="Unassembled WGS sequence"/>
</dbReference>
<dbReference type="InParanoid" id="A0A1C7NUS1"/>
<sequence>MSSDLANAISQCIDSCTQPPILSREQCSSYCNDAAQCTDTECFKNIMDKLIGGSLPSSFASAAQASASGMLSAAGAGASSVAVGAASVAAGASSVAASASSVAVGAASVTRSIAGVTPGAPSRANSAAVTINSSPMLLLFLAFVALCFMNMKRH</sequence>
<reference evidence="2 3" key="1">
    <citation type="submission" date="2016-03" db="EMBL/GenBank/DDBJ databases">
        <title>Choanephora cucurbitarum.</title>
        <authorList>
            <person name="Min B."/>
            <person name="Park H."/>
            <person name="Park J.-H."/>
            <person name="Shin H.-D."/>
            <person name="Choi I.-G."/>
        </authorList>
    </citation>
    <scope>NUCLEOTIDE SEQUENCE [LARGE SCALE GENOMIC DNA]</scope>
    <source>
        <strain evidence="2 3">KUS-F28377</strain>
    </source>
</reference>